<comment type="caution">
    <text evidence="1">The sequence shown here is derived from an EMBL/GenBank/DDBJ whole genome shotgun (WGS) entry which is preliminary data.</text>
</comment>
<name>A0A7C1PDB9_THEPE</name>
<protein>
    <submittedName>
        <fullName evidence="1">MoaD family protein</fullName>
    </submittedName>
</protein>
<reference evidence="1" key="1">
    <citation type="journal article" date="2020" name="mSystems">
        <title>Genome- and Community-Level Interaction Insights into Carbon Utilization and Element Cycling Functions of Hydrothermarchaeota in Hydrothermal Sediment.</title>
        <authorList>
            <person name="Zhou Z."/>
            <person name="Liu Y."/>
            <person name="Xu W."/>
            <person name="Pan J."/>
            <person name="Luo Z.H."/>
            <person name="Li M."/>
        </authorList>
    </citation>
    <scope>NUCLEOTIDE SEQUENCE [LARGE SCALE GENOMIC DNA]</scope>
    <source>
        <strain evidence="2">SpSt-1125</strain>
        <strain evidence="1">SpSt-25</strain>
    </source>
</reference>
<evidence type="ECO:0000313" key="1">
    <source>
        <dbReference type="EMBL" id="HEB48650.1"/>
    </source>
</evidence>
<proteinExistence type="predicted"/>
<dbReference type="EMBL" id="DRZM01000215">
    <property type="protein sequence ID" value="HHP05600.1"/>
    <property type="molecule type" value="Genomic_DNA"/>
</dbReference>
<evidence type="ECO:0000313" key="2">
    <source>
        <dbReference type="EMBL" id="HHP05600.1"/>
    </source>
</evidence>
<dbReference type="InterPro" id="IPR003749">
    <property type="entry name" value="ThiS/MoaD-like"/>
</dbReference>
<accession>A0A7C1PDB9</accession>
<gene>
    <name evidence="2" type="ORF">ENM88_07665</name>
    <name evidence="1" type="ORF">ENP77_02500</name>
</gene>
<dbReference type="AlphaFoldDB" id="A0A7C1PDB9"/>
<sequence>MVRVKFMLFATLREKYGLKEITVECDGTLRDAVLRAAEILGPEFVSEVYEDGQVRRDRIILVNGRHVQFVGSEKLEEGVVISVFPPIAGG</sequence>
<dbReference type="InterPro" id="IPR016155">
    <property type="entry name" value="Mopterin_synth/thiamin_S_b"/>
</dbReference>
<dbReference type="SUPFAM" id="SSF54285">
    <property type="entry name" value="MoaD/ThiS"/>
    <property type="match status" value="1"/>
</dbReference>
<dbReference type="NCBIfam" id="TIGR01687">
    <property type="entry name" value="moaD_arch"/>
    <property type="match status" value="1"/>
</dbReference>
<dbReference type="Gene3D" id="3.10.20.30">
    <property type="match status" value="1"/>
</dbReference>
<dbReference type="InterPro" id="IPR012675">
    <property type="entry name" value="Beta-grasp_dom_sf"/>
</dbReference>
<dbReference type="InterPro" id="IPR010038">
    <property type="entry name" value="MoaD_arc-typ"/>
</dbReference>
<organism evidence="1">
    <name type="scientific">Thermofilum pendens</name>
    <dbReference type="NCBI Taxonomy" id="2269"/>
    <lineage>
        <taxon>Archaea</taxon>
        <taxon>Thermoproteota</taxon>
        <taxon>Thermoprotei</taxon>
        <taxon>Thermofilales</taxon>
        <taxon>Thermofilaceae</taxon>
        <taxon>Thermofilum</taxon>
    </lineage>
</organism>
<dbReference type="Pfam" id="PF02597">
    <property type="entry name" value="ThiS"/>
    <property type="match status" value="1"/>
</dbReference>
<dbReference type="EMBL" id="DSKP01000085">
    <property type="protein sequence ID" value="HEB48650.1"/>
    <property type="molecule type" value="Genomic_DNA"/>
</dbReference>